<dbReference type="InterPro" id="IPR039426">
    <property type="entry name" value="TonB-dep_rcpt-like"/>
</dbReference>
<evidence type="ECO:0000256" key="3">
    <source>
        <dbReference type="ARBA" id="ARBA00022452"/>
    </source>
</evidence>
<dbReference type="InterPro" id="IPR023996">
    <property type="entry name" value="TonB-dep_OMP_SusC/RagA"/>
</dbReference>
<dbReference type="InterPro" id="IPR011662">
    <property type="entry name" value="Secretin/TonB_short_N"/>
</dbReference>
<comment type="caution">
    <text evidence="15">The sequence shown here is derived from an EMBL/GenBank/DDBJ whole genome shotgun (WGS) entry which is preliminary data.</text>
</comment>
<evidence type="ECO:0000256" key="11">
    <source>
        <dbReference type="RuleBase" id="RU003357"/>
    </source>
</evidence>
<evidence type="ECO:0000259" key="14">
    <source>
        <dbReference type="Pfam" id="PF07715"/>
    </source>
</evidence>
<organism evidence="15 16">
    <name type="scientific">Arenibacter arenosicollis</name>
    <dbReference type="NCBI Taxonomy" id="2762274"/>
    <lineage>
        <taxon>Bacteria</taxon>
        <taxon>Pseudomonadati</taxon>
        <taxon>Bacteroidota</taxon>
        <taxon>Flavobacteriia</taxon>
        <taxon>Flavobacteriales</taxon>
        <taxon>Flavobacteriaceae</taxon>
        <taxon>Arenibacter</taxon>
    </lineage>
</organism>
<keyword evidence="4" id="KW-0410">Iron transport</keyword>
<keyword evidence="8 10" id="KW-0472">Membrane</keyword>
<dbReference type="InterPro" id="IPR000531">
    <property type="entry name" value="Beta-barrel_TonB"/>
</dbReference>
<dbReference type="Pfam" id="PF07715">
    <property type="entry name" value="Plug"/>
    <property type="match status" value="1"/>
</dbReference>
<comment type="subcellular location">
    <subcellularLocation>
        <location evidence="1 10">Cell outer membrane</location>
        <topology evidence="1 10">Multi-pass membrane protein</topology>
    </subcellularLocation>
</comment>
<keyword evidence="3 10" id="KW-1134">Transmembrane beta strand</keyword>
<name>A0ABR7QTR7_9FLAO</name>
<dbReference type="NCBIfam" id="TIGR04057">
    <property type="entry name" value="SusC_RagA_signa"/>
    <property type="match status" value="1"/>
</dbReference>
<feature type="domain" description="TonB-dependent receptor plug" evidence="14">
    <location>
        <begin position="233"/>
        <end position="339"/>
    </location>
</feature>
<dbReference type="Gene3D" id="2.60.40.1120">
    <property type="entry name" value="Carboxypeptidase-like, regulatory domain"/>
    <property type="match status" value="1"/>
</dbReference>
<evidence type="ECO:0000259" key="12">
    <source>
        <dbReference type="Pfam" id="PF00593"/>
    </source>
</evidence>
<evidence type="ECO:0000256" key="4">
    <source>
        <dbReference type="ARBA" id="ARBA00022496"/>
    </source>
</evidence>
<dbReference type="InterPro" id="IPR023997">
    <property type="entry name" value="TonB-dep_OMP_SusC/RagA_CS"/>
</dbReference>
<dbReference type="PROSITE" id="PS52016">
    <property type="entry name" value="TONB_DEPENDENT_REC_3"/>
    <property type="match status" value="1"/>
</dbReference>
<comment type="similarity">
    <text evidence="10 11">Belongs to the TonB-dependent receptor family.</text>
</comment>
<dbReference type="Gene3D" id="2.40.170.20">
    <property type="entry name" value="TonB-dependent receptor, beta-barrel domain"/>
    <property type="match status" value="1"/>
</dbReference>
<keyword evidence="5 10" id="KW-0812">Transmembrane</keyword>
<proteinExistence type="inferred from homology"/>
<dbReference type="Pfam" id="PF07660">
    <property type="entry name" value="STN"/>
    <property type="match status" value="1"/>
</dbReference>
<dbReference type="Pfam" id="PF00593">
    <property type="entry name" value="TonB_dep_Rec_b-barrel"/>
    <property type="match status" value="1"/>
</dbReference>
<dbReference type="InterPro" id="IPR036942">
    <property type="entry name" value="Beta-barrel_TonB_sf"/>
</dbReference>
<dbReference type="InterPro" id="IPR037066">
    <property type="entry name" value="Plug_dom_sf"/>
</dbReference>
<evidence type="ECO:0000256" key="1">
    <source>
        <dbReference type="ARBA" id="ARBA00004571"/>
    </source>
</evidence>
<dbReference type="InterPro" id="IPR008969">
    <property type="entry name" value="CarboxyPept-like_regulatory"/>
</dbReference>
<evidence type="ECO:0000256" key="9">
    <source>
        <dbReference type="ARBA" id="ARBA00023237"/>
    </source>
</evidence>
<reference evidence="15 16" key="1">
    <citation type="submission" date="2020-08" db="EMBL/GenBank/DDBJ databases">
        <title>Arenibacter gaetbuli sp. nov., isolated from a sand dune.</title>
        <authorList>
            <person name="Park S."/>
            <person name="Yoon J.-H."/>
        </authorList>
    </citation>
    <scope>NUCLEOTIDE SEQUENCE [LARGE SCALE GENOMIC DNA]</scope>
    <source>
        <strain evidence="15 16">BSSL-BM3</strain>
    </source>
</reference>
<evidence type="ECO:0000256" key="6">
    <source>
        <dbReference type="ARBA" id="ARBA00023004"/>
    </source>
</evidence>
<keyword evidence="7 11" id="KW-0798">TonB box</keyword>
<keyword evidence="9 10" id="KW-0998">Cell outer membrane</keyword>
<dbReference type="RefSeq" id="WP_187588509.1">
    <property type="nucleotide sequence ID" value="NZ_JACLHY010000042.1"/>
</dbReference>
<evidence type="ECO:0000256" key="7">
    <source>
        <dbReference type="ARBA" id="ARBA00023077"/>
    </source>
</evidence>
<keyword evidence="15" id="KW-0675">Receptor</keyword>
<keyword evidence="6" id="KW-0408">Iron</keyword>
<evidence type="ECO:0000313" key="15">
    <source>
        <dbReference type="EMBL" id="MBC8770571.1"/>
    </source>
</evidence>
<dbReference type="SUPFAM" id="SSF49464">
    <property type="entry name" value="Carboxypeptidase regulatory domain-like"/>
    <property type="match status" value="1"/>
</dbReference>
<keyword evidence="16" id="KW-1185">Reference proteome</keyword>
<accession>A0ABR7QTR7</accession>
<dbReference type="NCBIfam" id="TIGR04056">
    <property type="entry name" value="OMP_RagA_SusC"/>
    <property type="match status" value="1"/>
</dbReference>
<evidence type="ECO:0000256" key="10">
    <source>
        <dbReference type="PROSITE-ProRule" id="PRU01360"/>
    </source>
</evidence>
<feature type="domain" description="Secretin/TonB short N-terminal" evidence="13">
    <location>
        <begin position="69"/>
        <end position="117"/>
    </location>
</feature>
<feature type="domain" description="TonB-dependent receptor-like beta-barrel" evidence="12">
    <location>
        <begin position="541"/>
        <end position="1157"/>
    </location>
</feature>
<evidence type="ECO:0000313" key="16">
    <source>
        <dbReference type="Proteomes" id="UP000618952"/>
    </source>
</evidence>
<dbReference type="InterPro" id="IPR012910">
    <property type="entry name" value="Plug_dom"/>
</dbReference>
<dbReference type="Proteomes" id="UP000618952">
    <property type="component" value="Unassembled WGS sequence"/>
</dbReference>
<dbReference type="EMBL" id="JACLHY010000042">
    <property type="protein sequence ID" value="MBC8770571.1"/>
    <property type="molecule type" value="Genomic_DNA"/>
</dbReference>
<gene>
    <name evidence="15" type="ORF">H4O18_21445</name>
</gene>
<evidence type="ECO:0000256" key="2">
    <source>
        <dbReference type="ARBA" id="ARBA00022448"/>
    </source>
</evidence>
<evidence type="ECO:0000256" key="5">
    <source>
        <dbReference type="ARBA" id="ARBA00022692"/>
    </source>
</evidence>
<keyword evidence="4" id="KW-0406">Ion transport</keyword>
<keyword evidence="2 10" id="KW-0813">Transport</keyword>
<sequence>MKKLLNSEGYRLCPFKLSLKMKLTVLLTIVSLFQIQANTYSQNKKISLNITNVSVERVINEIEALSEFKFLLNRSDVDLNRKVSIKVEREKIATILSELFANTDVVFEVLNKQIILKKGKTKSLSSPKASISIPKSNTLQFQVNGTIADIDGNPLPGASIVEKGTTNGTEADFDGNFSIMLGDASATLIISYIGFSTKEIAVNNQTSFNVVLEESAAGLDEVVVVGYGTQKVTNLTGAVDVIDSDLIQNRPSPTVSQLLQGTSPSLTFSVGNFGFEPGANLGIQIRGLGSINGGGSPYIVIDGIPGDLNRLNPEDVESISILKDAAASAIYGARAPYGVIVVTTKSGKNKKLSVTYSGSVSVASPQNLPSMLNSYTHARVTNEAGVAGAGGRFFNNDIIDNIRAYQAGDYDFLRSRPNFPSDATFFETTPDPNNSNQWGFNQFGNANRDWFDEYYGSGYLQKHDLSISGGSEKTSYYFSAGAFGQEGVLNYGTDTFDRYNIMAKITTALNDNWDFTYQPRYSKTIREIPNMDRQGSYDLIFHQIARTMPTNAKYDGYGNIMIQSKIPWVNDAGTDVTETTENWHTFATEIRPLDGWKINADFAFRNTDVFYQSKELTVYDNLVDRSQIPSGNTVPSNIRSTHRSNEYWTTNIYTSYGFDIAEDHNISLLAGTQFERTRNRGLTAFRTNLLVQEVPSLNTADGEIQASENLLTFGTEGVFGRLNYDYKEKYLLEANARYDGTSVFRDGKRWGFFPSFSLGWNVDKESFWEPINNIVNTFKVRGSWGELGNQDVESYLDLLLIPLSGNAVNWIFDSGGSRPVGFAGTPSLISPDLTWETARTVNVGTDLTFLDGKLKANFDWFERTTFDMIGPVQAQPGVLGSVVPRTNNATLRSRGWEINLNWNHFVNQDFSYGIGLNLYDSKAVVTEYENPTGILNTWYEGREAGEIWGYTAHDLYRTQDEIDDYTSSVDLSDITGLAWNTGDVKYEDVNGDGVVDDGANTLEDHGDLQIIGNDALHYQYGINLNANYKGFDISMVWRGVGKRDLWFGSNDNIFWGFRTGNQTSLFPNHLNYFRDQPGDEYTGLELGDANINLDAYYPRPYINNAQNNKNRLVSTRYLQNGAYLRLQNVQMGYNFSGKVLEKLNLASLRLYFSGENLFTFSDLPVGIDPVAISSSWGAGKTYGADRIISVGLKVSY</sequence>
<dbReference type="Pfam" id="PF13715">
    <property type="entry name" value="CarbopepD_reg_2"/>
    <property type="match status" value="1"/>
</dbReference>
<dbReference type="SUPFAM" id="SSF56935">
    <property type="entry name" value="Porins"/>
    <property type="match status" value="1"/>
</dbReference>
<evidence type="ECO:0000256" key="8">
    <source>
        <dbReference type="ARBA" id="ARBA00023136"/>
    </source>
</evidence>
<evidence type="ECO:0000259" key="13">
    <source>
        <dbReference type="Pfam" id="PF07660"/>
    </source>
</evidence>
<protein>
    <submittedName>
        <fullName evidence="15">TonB-dependent receptor</fullName>
    </submittedName>
</protein>
<dbReference type="Gene3D" id="2.170.130.10">
    <property type="entry name" value="TonB-dependent receptor, plug domain"/>
    <property type="match status" value="1"/>
</dbReference>